<evidence type="ECO:0000313" key="3">
    <source>
        <dbReference type="Proteomes" id="UP000000547"/>
    </source>
</evidence>
<reference evidence="2" key="1">
    <citation type="journal article" date="2005" name="Proc. Natl. Acad. Sci. U.S.A.">
        <title>The psychrophilic lifestyle as revealed by the genome sequence of Colwellia psychrerythraea 34H through genomic and proteomic analyses.</title>
        <authorList>
            <person name="Methe B.A."/>
            <person name="Nelson K.E."/>
            <person name="Deming J.W."/>
            <person name="Momen B."/>
            <person name="Melamud E."/>
            <person name="Zhang X."/>
            <person name="Moult J."/>
            <person name="Madupu R."/>
            <person name="Nelson W.C."/>
            <person name="Dodson R.J."/>
            <person name="Brinkac L.M."/>
            <person name="Daugherty S.C."/>
            <person name="Durkin A.S."/>
            <person name="DeBoy R.T."/>
            <person name="Kolonay J.F."/>
            <person name="Sullivan S.A."/>
            <person name="Zhou L."/>
            <person name="Davidsen T.M."/>
            <person name="Wu M."/>
            <person name="Huston A.L."/>
            <person name="Lewis M."/>
            <person name="Weaver B."/>
            <person name="Weidman J.F."/>
            <person name="Khouri H."/>
            <person name="Utterback T.R."/>
            <person name="Feldblyum T.V."/>
            <person name="Fraser C.M."/>
        </authorList>
    </citation>
    <scope>NUCLEOTIDE SEQUENCE [LARGE SCALE GENOMIC DNA]</scope>
    <source>
        <strain evidence="2">34H</strain>
    </source>
</reference>
<feature type="transmembrane region" description="Helical" evidence="1">
    <location>
        <begin position="7"/>
        <end position="28"/>
    </location>
</feature>
<gene>
    <name evidence="2" type="ordered locus">CPS_3231</name>
</gene>
<dbReference type="Proteomes" id="UP000000547">
    <property type="component" value="Chromosome"/>
</dbReference>
<keyword evidence="1" id="KW-1133">Transmembrane helix</keyword>
<keyword evidence="1" id="KW-0812">Transmembrane</keyword>
<keyword evidence="1" id="KW-0472">Membrane</keyword>
<evidence type="ECO:0000313" key="2">
    <source>
        <dbReference type="EMBL" id="AAZ27744.1"/>
    </source>
</evidence>
<name>Q47Z49_COLP3</name>
<dbReference type="KEGG" id="cps:CPS_3231"/>
<dbReference type="EMBL" id="CP000083">
    <property type="protein sequence ID" value="AAZ27744.1"/>
    <property type="molecule type" value="Genomic_DNA"/>
</dbReference>
<dbReference type="HOGENOM" id="CLU_3402971_0_0_6"/>
<proteinExistence type="predicted"/>
<dbReference type="STRING" id="167879.CPS_3231"/>
<sequence length="30" mass="3425">MSEKPFILVRSLVAALLIKVNALLQYAFYL</sequence>
<protein>
    <submittedName>
        <fullName evidence="2">Uncharacterized protein</fullName>
    </submittedName>
</protein>
<organism evidence="2 3">
    <name type="scientific">Colwellia psychrerythraea (strain 34H / ATCC BAA-681)</name>
    <name type="common">Vibrio psychroerythus</name>
    <dbReference type="NCBI Taxonomy" id="167879"/>
    <lineage>
        <taxon>Bacteria</taxon>
        <taxon>Pseudomonadati</taxon>
        <taxon>Pseudomonadota</taxon>
        <taxon>Gammaproteobacteria</taxon>
        <taxon>Alteromonadales</taxon>
        <taxon>Colwelliaceae</taxon>
        <taxon>Colwellia</taxon>
    </lineage>
</organism>
<accession>Q47Z49</accession>
<dbReference type="AlphaFoldDB" id="Q47Z49"/>
<evidence type="ECO:0000256" key="1">
    <source>
        <dbReference type="SAM" id="Phobius"/>
    </source>
</evidence>